<accession>A0A6A6WK52</accession>
<dbReference type="Proteomes" id="UP000799437">
    <property type="component" value="Unassembled WGS sequence"/>
</dbReference>
<evidence type="ECO:0000313" key="2">
    <source>
        <dbReference type="EMBL" id="KAF2762401.1"/>
    </source>
</evidence>
<feature type="compositionally biased region" description="Polar residues" evidence="1">
    <location>
        <begin position="53"/>
        <end position="73"/>
    </location>
</feature>
<reference evidence="2" key="1">
    <citation type="journal article" date="2020" name="Stud. Mycol.">
        <title>101 Dothideomycetes genomes: a test case for predicting lifestyles and emergence of pathogens.</title>
        <authorList>
            <person name="Haridas S."/>
            <person name="Albert R."/>
            <person name="Binder M."/>
            <person name="Bloem J."/>
            <person name="Labutti K."/>
            <person name="Salamov A."/>
            <person name="Andreopoulos B."/>
            <person name="Baker S."/>
            <person name="Barry K."/>
            <person name="Bills G."/>
            <person name="Bluhm B."/>
            <person name="Cannon C."/>
            <person name="Castanera R."/>
            <person name="Culley D."/>
            <person name="Daum C."/>
            <person name="Ezra D."/>
            <person name="Gonzalez J."/>
            <person name="Henrissat B."/>
            <person name="Kuo A."/>
            <person name="Liang C."/>
            <person name="Lipzen A."/>
            <person name="Lutzoni F."/>
            <person name="Magnuson J."/>
            <person name="Mondo S."/>
            <person name="Nolan M."/>
            <person name="Ohm R."/>
            <person name="Pangilinan J."/>
            <person name="Park H.-J."/>
            <person name="Ramirez L."/>
            <person name="Alfaro M."/>
            <person name="Sun H."/>
            <person name="Tritt A."/>
            <person name="Yoshinaga Y."/>
            <person name="Zwiers L.-H."/>
            <person name="Turgeon B."/>
            <person name="Goodwin S."/>
            <person name="Spatafora J."/>
            <person name="Crous P."/>
            <person name="Grigoriev I."/>
        </authorList>
    </citation>
    <scope>NUCLEOTIDE SEQUENCE</scope>
    <source>
        <strain evidence="2">CBS 121739</strain>
    </source>
</reference>
<evidence type="ECO:0000256" key="1">
    <source>
        <dbReference type="SAM" id="MobiDB-lite"/>
    </source>
</evidence>
<name>A0A6A6WK52_9PEZI</name>
<dbReference type="EMBL" id="ML996565">
    <property type="protein sequence ID" value="KAF2762401.1"/>
    <property type="molecule type" value="Genomic_DNA"/>
</dbReference>
<protein>
    <submittedName>
        <fullName evidence="2">Uncharacterized protein</fullName>
    </submittedName>
</protein>
<sequence length="86" mass="9448">MAPVTKPPKNNRDIKDFFKPRPVSQTSPANAIDRQSSERTWPSPIPPRRGRDQSASGSTRQDPSPTATPSITAAMNDHDIQSLNKP</sequence>
<feature type="compositionally biased region" description="Basic and acidic residues" evidence="1">
    <location>
        <begin position="10"/>
        <end position="19"/>
    </location>
</feature>
<dbReference type="GeneID" id="54481433"/>
<dbReference type="RefSeq" id="XP_033604852.1">
    <property type="nucleotide sequence ID" value="XM_033740379.1"/>
</dbReference>
<gene>
    <name evidence="2" type="ORF">EJ05DRAFT_274</name>
</gene>
<dbReference type="AlphaFoldDB" id="A0A6A6WK52"/>
<proteinExistence type="predicted"/>
<keyword evidence="3" id="KW-1185">Reference proteome</keyword>
<organism evidence="2 3">
    <name type="scientific">Pseudovirgaria hyperparasitica</name>
    <dbReference type="NCBI Taxonomy" id="470096"/>
    <lineage>
        <taxon>Eukaryota</taxon>
        <taxon>Fungi</taxon>
        <taxon>Dikarya</taxon>
        <taxon>Ascomycota</taxon>
        <taxon>Pezizomycotina</taxon>
        <taxon>Dothideomycetes</taxon>
        <taxon>Dothideomycetes incertae sedis</taxon>
        <taxon>Acrospermales</taxon>
        <taxon>Acrospermaceae</taxon>
        <taxon>Pseudovirgaria</taxon>
    </lineage>
</organism>
<feature type="region of interest" description="Disordered" evidence="1">
    <location>
        <begin position="1"/>
        <end position="86"/>
    </location>
</feature>
<evidence type="ECO:0000313" key="3">
    <source>
        <dbReference type="Proteomes" id="UP000799437"/>
    </source>
</evidence>